<dbReference type="InterPro" id="IPR023213">
    <property type="entry name" value="CAT-like_dom_sf"/>
</dbReference>
<dbReference type="Proteomes" id="UP000614216">
    <property type="component" value="Unassembled WGS sequence"/>
</dbReference>
<dbReference type="Gene3D" id="3.30.559.30">
    <property type="entry name" value="Nonribosomal peptide synthetase, condensation domain"/>
    <property type="match status" value="1"/>
</dbReference>
<dbReference type="InterPro" id="IPR045851">
    <property type="entry name" value="AMP-bd_C_sf"/>
</dbReference>
<dbReference type="InterPro" id="IPR010071">
    <property type="entry name" value="AA_adenyl_dom"/>
</dbReference>
<dbReference type="RefSeq" id="WP_202858835.1">
    <property type="nucleotide sequence ID" value="NZ_JAEUGD010000066.1"/>
</dbReference>
<dbReference type="FunFam" id="2.30.38.10:FF:000001">
    <property type="entry name" value="Non-ribosomal peptide synthetase PvdI"/>
    <property type="match status" value="1"/>
</dbReference>
<feature type="domain" description="Carrier" evidence="3">
    <location>
        <begin position="1038"/>
        <end position="1115"/>
    </location>
</feature>
<dbReference type="Gene3D" id="3.40.50.12780">
    <property type="entry name" value="N-terminal domain of ligase-like"/>
    <property type="match status" value="1"/>
</dbReference>
<evidence type="ECO:0000259" key="3">
    <source>
        <dbReference type="PROSITE" id="PS50075"/>
    </source>
</evidence>
<dbReference type="InterPro" id="IPR020845">
    <property type="entry name" value="AMP-binding_CS"/>
</dbReference>
<dbReference type="InterPro" id="IPR000873">
    <property type="entry name" value="AMP-dep_synth/lig_dom"/>
</dbReference>
<dbReference type="Gene3D" id="1.10.1200.10">
    <property type="entry name" value="ACP-like"/>
    <property type="match status" value="1"/>
</dbReference>
<evidence type="ECO:0000256" key="2">
    <source>
        <dbReference type="ARBA" id="ARBA00022553"/>
    </source>
</evidence>
<reference evidence="4" key="1">
    <citation type="submission" date="2021-01" db="EMBL/GenBank/DDBJ databases">
        <title>Fulvivirga kasyanovii gen. nov., sp nov., a novel member of the phylum Bacteroidetes isolated from seawater in a mussel farm.</title>
        <authorList>
            <person name="Zhao L.-H."/>
            <person name="Wang Z.-J."/>
        </authorList>
    </citation>
    <scope>NUCLEOTIDE SEQUENCE</scope>
    <source>
        <strain evidence="4">29W222</strain>
    </source>
</reference>
<dbReference type="CDD" id="cd19531">
    <property type="entry name" value="LCL_NRPS-like"/>
    <property type="match status" value="1"/>
</dbReference>
<dbReference type="InterPro" id="IPR020806">
    <property type="entry name" value="PKS_PP-bd"/>
</dbReference>
<dbReference type="PROSITE" id="PS50075">
    <property type="entry name" value="CARRIER"/>
    <property type="match status" value="1"/>
</dbReference>
<dbReference type="PANTHER" id="PTHR45527">
    <property type="entry name" value="NONRIBOSOMAL PEPTIDE SYNTHETASE"/>
    <property type="match status" value="1"/>
</dbReference>
<evidence type="ECO:0000313" key="5">
    <source>
        <dbReference type="Proteomes" id="UP000614216"/>
    </source>
</evidence>
<organism evidence="4 5">
    <name type="scientific">Fulvivirga marina</name>
    <dbReference type="NCBI Taxonomy" id="2494733"/>
    <lineage>
        <taxon>Bacteria</taxon>
        <taxon>Pseudomonadati</taxon>
        <taxon>Bacteroidota</taxon>
        <taxon>Cytophagia</taxon>
        <taxon>Cytophagales</taxon>
        <taxon>Fulvivirgaceae</taxon>
        <taxon>Fulvivirga</taxon>
    </lineage>
</organism>
<dbReference type="PRINTS" id="PR00154">
    <property type="entry name" value="AMPBINDING"/>
</dbReference>
<accession>A0A937G6G5</accession>
<sequence length="1129" mass="127034">MDALNIITEAHESGISLFLNEEGELKVNVPKGTQLSPALLEKIKAGKEELKSFLKKDLAVAKSVKRGLTIKRVNRAELDEIPLSSSQEALWFIDQIEGGLAYHIPFSIEITDGLEKEHLVKAYSELINRHEPLRTVIKEKGGIPYQLVLEKEEWKFEEIEGGEFSKASFDDLLKEQLQEPFNLSEGPLLRAKLIKYSDRYIFLVVVHHIVFDGWSTAIFGNELSQLYFEVSQNNASGLKSLEVEYADYAVWEKSRLTEDFLNKHLDFWEKELENAEPTTLLGDFNRPQVLSGNGDIIEQYIDDQLAEGLKGLAAKQNTSLYILLLSVFNLLIARYARKDDVVVGSPVANRNLPEIEPLIGFFTNTLVLRNGIQNDLPFDKWLKDVSDHVFDAFEHQDIPLIKIVEHMKSDRDATSMVLFNIMFSLANYPEPGKKQIGELKELEEITSQFDITLRAKEEPQGFNLSVNYSTDLFLRETVEQFLGQYITLLEQIVADPEAKLSSLSLMDSAEQQSLQSIHYNAQPLPEIHETVMEKFDRQALLTPDHVALYERDEEITYQDLQVRSNDLSHQLHARGVRPGDIVGVSMERSSDLITTIFGILKAGCAYLPIDWTQPDARRAYILDHTGAQYLVADKTTGSFYDGFEAVTVLDYQHLMSESSTSEDEKPAHESGIEDLAYIIYTSGSTGTPKGVMVEHRSLANLIETMQDQYPLAAGDSYLLKTNVVFDVSCSELFGWFVSGGSLAILPQGDESDPIVIKDALVRYGVSHVNFVPSMLGLFLEEVGRKGGAGLESLRYIISAGEPLARNTVDYFNRLGLSARLENLYGPTEATIYATGYSTSSYEDLRSVPIGKPLRGVKAYVLDTASQLAGLGVPGELCLGGIALARGYYNNPELTSEKFVDNPYDGESGSRLYKTGDLVRWLADGNLEYLGRIDEQVKLRGYRIELGEITHWLKEFEGVAEGIVQLRGEGENQYLVGYYMSEEELLTKDIREHLQAHLPSYMVPEYYVRIEELPLLPSGKIDKKKLPEPNKINQDVYVAPTDEIEHELVQAWSILLSTDSQQISTTANFFKNGGHSLLATRMISMIQDKFEVSFPVRVVFQYPTIQSLAKYIRIINKEAAPADEYDTIDI</sequence>
<dbReference type="GO" id="GO:0043041">
    <property type="term" value="P:amino acid activation for nonribosomal peptide biosynthetic process"/>
    <property type="evidence" value="ECO:0007669"/>
    <property type="project" value="TreeGrafter"/>
</dbReference>
<gene>
    <name evidence="4" type="ORF">JMN32_23550</name>
</gene>
<keyword evidence="1" id="KW-0596">Phosphopantetheine</keyword>
<dbReference type="Gene3D" id="3.30.300.30">
    <property type="match status" value="1"/>
</dbReference>
<dbReference type="PROSITE" id="PS00455">
    <property type="entry name" value="AMP_BINDING"/>
    <property type="match status" value="1"/>
</dbReference>
<dbReference type="Gene3D" id="3.30.559.10">
    <property type="entry name" value="Chloramphenicol acetyltransferase-like domain"/>
    <property type="match status" value="1"/>
</dbReference>
<dbReference type="EMBL" id="JAEUGD010000066">
    <property type="protein sequence ID" value="MBL6449306.1"/>
    <property type="molecule type" value="Genomic_DNA"/>
</dbReference>
<proteinExistence type="predicted"/>
<dbReference type="SMART" id="SM00823">
    <property type="entry name" value="PKS_PP"/>
    <property type="match status" value="1"/>
</dbReference>
<dbReference type="InterPro" id="IPR036736">
    <property type="entry name" value="ACP-like_sf"/>
</dbReference>
<keyword evidence="5" id="KW-1185">Reference proteome</keyword>
<dbReference type="InterPro" id="IPR044894">
    <property type="entry name" value="TubC_N_sf"/>
</dbReference>
<dbReference type="CDD" id="cd05930">
    <property type="entry name" value="A_NRPS"/>
    <property type="match status" value="1"/>
</dbReference>
<dbReference type="GO" id="GO:0044550">
    <property type="term" value="P:secondary metabolite biosynthetic process"/>
    <property type="evidence" value="ECO:0007669"/>
    <property type="project" value="TreeGrafter"/>
</dbReference>
<dbReference type="FunFam" id="3.40.50.12780:FF:000012">
    <property type="entry name" value="Non-ribosomal peptide synthetase"/>
    <property type="match status" value="1"/>
</dbReference>
<dbReference type="GO" id="GO:0031177">
    <property type="term" value="F:phosphopantetheine binding"/>
    <property type="evidence" value="ECO:0007669"/>
    <property type="project" value="InterPro"/>
</dbReference>
<dbReference type="GO" id="GO:0005737">
    <property type="term" value="C:cytoplasm"/>
    <property type="evidence" value="ECO:0007669"/>
    <property type="project" value="TreeGrafter"/>
</dbReference>
<dbReference type="Pfam" id="PF00501">
    <property type="entry name" value="AMP-binding"/>
    <property type="match status" value="1"/>
</dbReference>
<dbReference type="Pfam" id="PF00550">
    <property type="entry name" value="PP-binding"/>
    <property type="match status" value="1"/>
</dbReference>
<dbReference type="InterPro" id="IPR020459">
    <property type="entry name" value="AMP-binding"/>
</dbReference>
<protein>
    <submittedName>
        <fullName evidence="4">Amino acid adenylation domain-containing protein</fullName>
    </submittedName>
</protein>
<dbReference type="AlphaFoldDB" id="A0A937G6G5"/>
<dbReference type="InterPro" id="IPR042099">
    <property type="entry name" value="ANL_N_sf"/>
</dbReference>
<dbReference type="GO" id="GO:0003824">
    <property type="term" value="F:catalytic activity"/>
    <property type="evidence" value="ECO:0007669"/>
    <property type="project" value="InterPro"/>
</dbReference>
<dbReference type="SUPFAM" id="SSF47336">
    <property type="entry name" value="ACP-like"/>
    <property type="match status" value="1"/>
</dbReference>
<evidence type="ECO:0000313" key="4">
    <source>
        <dbReference type="EMBL" id="MBL6449306.1"/>
    </source>
</evidence>
<dbReference type="NCBIfam" id="TIGR01733">
    <property type="entry name" value="AA-adenyl-dom"/>
    <property type="match status" value="1"/>
</dbReference>
<dbReference type="FunFam" id="3.40.50.980:FF:000001">
    <property type="entry name" value="Non-ribosomal peptide synthetase"/>
    <property type="match status" value="1"/>
</dbReference>
<dbReference type="SUPFAM" id="SSF56801">
    <property type="entry name" value="Acetyl-CoA synthetase-like"/>
    <property type="match status" value="1"/>
</dbReference>
<comment type="caution">
    <text evidence="4">The sequence shown here is derived from an EMBL/GenBank/DDBJ whole genome shotgun (WGS) entry which is preliminary data.</text>
</comment>
<keyword evidence="2" id="KW-0597">Phosphoprotein</keyword>
<dbReference type="Pfam" id="PF00668">
    <property type="entry name" value="Condensation"/>
    <property type="match status" value="1"/>
</dbReference>
<evidence type="ECO:0000256" key="1">
    <source>
        <dbReference type="ARBA" id="ARBA00022450"/>
    </source>
</evidence>
<dbReference type="InterPro" id="IPR009081">
    <property type="entry name" value="PP-bd_ACP"/>
</dbReference>
<name>A0A937G6G5_9BACT</name>
<dbReference type="Gene3D" id="1.10.10.1830">
    <property type="entry name" value="Non-ribosomal peptide synthase, adenylation domain"/>
    <property type="match status" value="1"/>
</dbReference>
<dbReference type="SUPFAM" id="SSF52777">
    <property type="entry name" value="CoA-dependent acyltransferases"/>
    <property type="match status" value="2"/>
</dbReference>
<dbReference type="PANTHER" id="PTHR45527:SF1">
    <property type="entry name" value="FATTY ACID SYNTHASE"/>
    <property type="match status" value="1"/>
</dbReference>
<dbReference type="InterPro" id="IPR001242">
    <property type="entry name" value="Condensation_dom"/>
</dbReference>